<keyword evidence="3" id="KW-1185">Reference proteome</keyword>
<evidence type="ECO:0000313" key="3">
    <source>
        <dbReference type="Proteomes" id="UP001211907"/>
    </source>
</evidence>
<gene>
    <name evidence="2" type="ORF">HK100_001750</name>
</gene>
<protein>
    <submittedName>
        <fullName evidence="2">Uncharacterized protein</fullName>
    </submittedName>
</protein>
<dbReference type="Proteomes" id="UP001211907">
    <property type="component" value="Unassembled WGS sequence"/>
</dbReference>
<feature type="region of interest" description="Disordered" evidence="1">
    <location>
        <begin position="348"/>
        <end position="389"/>
    </location>
</feature>
<dbReference type="AlphaFoldDB" id="A0AAD5XHB0"/>
<feature type="compositionally biased region" description="Basic and acidic residues" evidence="1">
    <location>
        <begin position="456"/>
        <end position="473"/>
    </location>
</feature>
<comment type="caution">
    <text evidence="2">The sequence shown here is derived from an EMBL/GenBank/DDBJ whole genome shotgun (WGS) entry which is preliminary data.</text>
</comment>
<accession>A0AAD5XHB0</accession>
<feature type="compositionally biased region" description="Polar residues" evidence="1">
    <location>
        <begin position="434"/>
        <end position="454"/>
    </location>
</feature>
<organism evidence="2 3">
    <name type="scientific">Physocladia obscura</name>
    <dbReference type="NCBI Taxonomy" id="109957"/>
    <lineage>
        <taxon>Eukaryota</taxon>
        <taxon>Fungi</taxon>
        <taxon>Fungi incertae sedis</taxon>
        <taxon>Chytridiomycota</taxon>
        <taxon>Chytridiomycota incertae sedis</taxon>
        <taxon>Chytridiomycetes</taxon>
        <taxon>Chytridiales</taxon>
        <taxon>Chytriomycetaceae</taxon>
        <taxon>Physocladia</taxon>
    </lineage>
</organism>
<sequence length="576" mass="62960">MEGNTKNDLTTKDGQFIEFRRRGFLDATRKHAAHQFVDGADGAALQTRIVKVIDETLTKLTQQQSQSQFQSREALVLLLSDAVEASVMLPLKRDLGSFLARESVSSFIQEKLRSLHTPQTATLANSAIKPDANLQNMSDPSPQNRERIDDINNTASLSVNGFTQSSLIDESAAQKRKNDYESETNKGSIPFVYSELLDGCTDADNHGSVISKRRNVSIETVNDGKPEFTMINSQPDLLYSNRSSNESNSKAKNLIENEKLDIVRQTPEMEHGVLSISSLTYHASQSMPQIFSAMKNSLFTPRVEKEGHDVMKIAESGELLDTTKQFGKDTVSENTTIATAISEPNLEHKLSLSKEKSSLATKSEEGEESRGANIKESNPQTIINQPTNFTNIDSKINKLKQISKKSSTTANSPAYEEKSSNSPKYASSSSATANPHNNDTQKLAASSSKMTMPTTKLKDSKKPGRADTDEKLAGLKTKTAEQQQQKSSTSLVGASVAAGKKPSGSIIDEPNSAGVDVNVAKNSDRGVIRCCHVVRGAFTTLENAFTCKEKMSKNINVEKNGVTAIERSDLLIVHFF</sequence>
<feature type="compositionally biased region" description="Polar residues" evidence="1">
    <location>
        <begin position="480"/>
        <end position="492"/>
    </location>
</feature>
<feature type="region of interest" description="Disordered" evidence="1">
    <location>
        <begin position="402"/>
        <end position="507"/>
    </location>
</feature>
<proteinExistence type="predicted"/>
<feature type="compositionally biased region" description="Polar residues" evidence="1">
    <location>
        <begin position="375"/>
        <end position="389"/>
    </location>
</feature>
<feature type="compositionally biased region" description="Basic and acidic residues" evidence="1">
    <location>
        <begin position="348"/>
        <end position="370"/>
    </location>
</feature>
<feature type="compositionally biased region" description="Low complexity" evidence="1">
    <location>
        <begin position="420"/>
        <end position="433"/>
    </location>
</feature>
<evidence type="ECO:0000256" key="1">
    <source>
        <dbReference type="SAM" id="MobiDB-lite"/>
    </source>
</evidence>
<name>A0AAD5XHB0_9FUNG</name>
<evidence type="ECO:0000313" key="2">
    <source>
        <dbReference type="EMBL" id="KAJ3136373.1"/>
    </source>
</evidence>
<dbReference type="EMBL" id="JADGJH010000139">
    <property type="protein sequence ID" value="KAJ3136373.1"/>
    <property type="molecule type" value="Genomic_DNA"/>
</dbReference>
<reference evidence="2" key="1">
    <citation type="submission" date="2020-05" db="EMBL/GenBank/DDBJ databases">
        <title>Phylogenomic resolution of chytrid fungi.</title>
        <authorList>
            <person name="Stajich J.E."/>
            <person name="Amses K."/>
            <person name="Simmons R."/>
            <person name="Seto K."/>
            <person name="Myers J."/>
            <person name="Bonds A."/>
            <person name="Quandt C.A."/>
            <person name="Barry K."/>
            <person name="Liu P."/>
            <person name="Grigoriev I."/>
            <person name="Longcore J.E."/>
            <person name="James T.Y."/>
        </authorList>
    </citation>
    <scope>NUCLEOTIDE SEQUENCE</scope>
    <source>
        <strain evidence="2">JEL0513</strain>
    </source>
</reference>